<dbReference type="InterPro" id="IPR001841">
    <property type="entry name" value="Znf_RING"/>
</dbReference>
<dbReference type="SMART" id="SM00184">
    <property type="entry name" value="RING"/>
    <property type="match status" value="1"/>
</dbReference>
<gene>
    <name evidence="6" type="ORF">K490DRAFT_61894</name>
</gene>
<dbReference type="EMBL" id="ML978712">
    <property type="protein sequence ID" value="KAF2090575.1"/>
    <property type="molecule type" value="Genomic_DNA"/>
</dbReference>
<reference evidence="6" key="1">
    <citation type="journal article" date="2020" name="Stud. Mycol.">
        <title>101 Dothideomycetes genomes: a test case for predicting lifestyles and emergence of pathogens.</title>
        <authorList>
            <person name="Haridas S."/>
            <person name="Albert R."/>
            <person name="Binder M."/>
            <person name="Bloem J."/>
            <person name="Labutti K."/>
            <person name="Salamov A."/>
            <person name="Andreopoulos B."/>
            <person name="Baker S."/>
            <person name="Barry K."/>
            <person name="Bills G."/>
            <person name="Bluhm B."/>
            <person name="Cannon C."/>
            <person name="Castanera R."/>
            <person name="Culley D."/>
            <person name="Daum C."/>
            <person name="Ezra D."/>
            <person name="Gonzalez J."/>
            <person name="Henrissat B."/>
            <person name="Kuo A."/>
            <person name="Liang C."/>
            <person name="Lipzen A."/>
            <person name="Lutzoni F."/>
            <person name="Magnuson J."/>
            <person name="Mondo S."/>
            <person name="Nolan M."/>
            <person name="Ohm R."/>
            <person name="Pangilinan J."/>
            <person name="Park H.-J."/>
            <person name="Ramirez L."/>
            <person name="Alfaro M."/>
            <person name="Sun H."/>
            <person name="Tritt A."/>
            <person name="Yoshinaga Y."/>
            <person name="Zwiers L.-H."/>
            <person name="Turgeon B."/>
            <person name="Goodwin S."/>
            <person name="Spatafora J."/>
            <person name="Crous P."/>
            <person name="Grigoriev I."/>
        </authorList>
    </citation>
    <scope>NUCLEOTIDE SEQUENCE</scope>
    <source>
        <strain evidence="6">CBS 121410</strain>
    </source>
</reference>
<dbReference type="PROSITE" id="PS00518">
    <property type="entry name" value="ZF_RING_1"/>
    <property type="match status" value="1"/>
</dbReference>
<dbReference type="PROSITE" id="PS50089">
    <property type="entry name" value="ZF_RING_2"/>
    <property type="match status" value="1"/>
</dbReference>
<organism evidence="6 7">
    <name type="scientific">Saccharata proteae CBS 121410</name>
    <dbReference type="NCBI Taxonomy" id="1314787"/>
    <lineage>
        <taxon>Eukaryota</taxon>
        <taxon>Fungi</taxon>
        <taxon>Dikarya</taxon>
        <taxon>Ascomycota</taxon>
        <taxon>Pezizomycotina</taxon>
        <taxon>Dothideomycetes</taxon>
        <taxon>Dothideomycetes incertae sedis</taxon>
        <taxon>Botryosphaeriales</taxon>
        <taxon>Saccharataceae</taxon>
        <taxon>Saccharata</taxon>
    </lineage>
</organism>
<dbReference type="GO" id="GO:0008270">
    <property type="term" value="F:zinc ion binding"/>
    <property type="evidence" value="ECO:0007669"/>
    <property type="project" value="UniProtKB-KW"/>
</dbReference>
<evidence type="ECO:0000256" key="4">
    <source>
        <dbReference type="PROSITE-ProRule" id="PRU00175"/>
    </source>
</evidence>
<keyword evidence="3" id="KW-0862">Zinc</keyword>
<dbReference type="Proteomes" id="UP000799776">
    <property type="component" value="Unassembled WGS sequence"/>
</dbReference>
<name>A0A9P4HWN0_9PEZI</name>
<dbReference type="AlphaFoldDB" id="A0A9P4HWN0"/>
<keyword evidence="1" id="KW-0479">Metal-binding</keyword>
<evidence type="ECO:0000256" key="2">
    <source>
        <dbReference type="ARBA" id="ARBA00022771"/>
    </source>
</evidence>
<accession>A0A9P4HWN0</accession>
<keyword evidence="7" id="KW-1185">Reference proteome</keyword>
<evidence type="ECO:0000313" key="6">
    <source>
        <dbReference type="EMBL" id="KAF2090575.1"/>
    </source>
</evidence>
<proteinExistence type="predicted"/>
<evidence type="ECO:0000313" key="7">
    <source>
        <dbReference type="Proteomes" id="UP000799776"/>
    </source>
</evidence>
<sequence length="256" mass="29604">MDTEDAIDHMANIRRAHYDLVRILRDLAHPHPVYMPVAEIRIYFARVNLVDAFSEAHRAYRATRNPDISQAVVLGFLQWQRFSYERYERIAAYYGLDMEANVVRNAGFYDVSEWNLREFTTVPNPLTIGPGDRDCPVCLERFNGTIDLEPATAPDSLRRSLRIAHNEALGRRRLADGTFETLNPEPPGRHALKLRCNHLICENCLCKLLQQPMTIETRNNCPVCRQPIDTVTEYSVLNKTYREVIEYLQSEHGNDQ</sequence>
<protein>
    <recommendedName>
        <fullName evidence="5">RING-type domain-containing protein</fullName>
    </recommendedName>
</protein>
<feature type="domain" description="RING-type" evidence="5">
    <location>
        <begin position="135"/>
        <end position="225"/>
    </location>
</feature>
<dbReference type="Gene3D" id="3.30.40.10">
    <property type="entry name" value="Zinc/RING finger domain, C3HC4 (zinc finger)"/>
    <property type="match status" value="1"/>
</dbReference>
<keyword evidence="2 4" id="KW-0863">Zinc-finger</keyword>
<dbReference type="InterPro" id="IPR017907">
    <property type="entry name" value="Znf_RING_CS"/>
</dbReference>
<evidence type="ECO:0000256" key="3">
    <source>
        <dbReference type="ARBA" id="ARBA00022833"/>
    </source>
</evidence>
<dbReference type="SUPFAM" id="SSF57850">
    <property type="entry name" value="RING/U-box"/>
    <property type="match status" value="1"/>
</dbReference>
<comment type="caution">
    <text evidence="6">The sequence shown here is derived from an EMBL/GenBank/DDBJ whole genome shotgun (WGS) entry which is preliminary data.</text>
</comment>
<dbReference type="InterPro" id="IPR013083">
    <property type="entry name" value="Znf_RING/FYVE/PHD"/>
</dbReference>
<evidence type="ECO:0000259" key="5">
    <source>
        <dbReference type="PROSITE" id="PS50089"/>
    </source>
</evidence>
<evidence type="ECO:0000256" key="1">
    <source>
        <dbReference type="ARBA" id="ARBA00022723"/>
    </source>
</evidence>